<dbReference type="EMBL" id="JACJID010000001">
    <property type="protein sequence ID" value="MBA8922822.1"/>
    <property type="molecule type" value="Genomic_DNA"/>
</dbReference>
<protein>
    <submittedName>
        <fullName evidence="1">Ester cyclase</fullName>
    </submittedName>
</protein>
<dbReference type="PANTHER" id="PTHR38436">
    <property type="entry name" value="POLYKETIDE CYCLASE SNOAL-LIKE DOMAIN"/>
    <property type="match status" value="1"/>
</dbReference>
<evidence type="ECO:0000313" key="2">
    <source>
        <dbReference type="Proteomes" id="UP000517916"/>
    </source>
</evidence>
<dbReference type="Gene3D" id="3.10.450.50">
    <property type="match status" value="1"/>
</dbReference>
<reference evidence="1 2" key="1">
    <citation type="submission" date="2020-08" db="EMBL/GenBank/DDBJ databases">
        <title>Genomic Encyclopedia of Archaeal and Bacterial Type Strains, Phase II (KMG-II): from individual species to whole genera.</title>
        <authorList>
            <person name="Goeker M."/>
        </authorList>
    </citation>
    <scope>NUCLEOTIDE SEQUENCE [LARGE SCALE GENOMIC DNA]</scope>
    <source>
        <strain evidence="1 2">DSM 43850</strain>
    </source>
</reference>
<dbReference type="PANTHER" id="PTHR38436:SF1">
    <property type="entry name" value="ESTER CYCLASE"/>
    <property type="match status" value="1"/>
</dbReference>
<organism evidence="1 2">
    <name type="scientific">Kutzneria viridogrisea</name>
    <dbReference type="NCBI Taxonomy" id="47990"/>
    <lineage>
        <taxon>Bacteria</taxon>
        <taxon>Bacillati</taxon>
        <taxon>Actinomycetota</taxon>
        <taxon>Actinomycetes</taxon>
        <taxon>Pseudonocardiales</taxon>
        <taxon>Pseudonocardiaceae</taxon>
        <taxon>Kutzneria</taxon>
    </lineage>
</organism>
<dbReference type="RefSeq" id="WP_025359522.1">
    <property type="nucleotide sequence ID" value="NZ_BAAABQ010000010.1"/>
</dbReference>
<gene>
    <name evidence="1" type="ORF">BC739_000019</name>
</gene>
<evidence type="ECO:0000313" key="1">
    <source>
        <dbReference type="EMBL" id="MBA8922822.1"/>
    </source>
</evidence>
<sequence>MSQEQFFRERVIEFVNRSWSVADPAALDTLGELVAPGVRFTIGSRAEVSTLAQFQALVRQIKVGQPDLDYRMVDMVVQGNLIAYRLIVTGTHLGMFAGVYPPTGRRLTLSAMVQVRLDEQGCLVEAWQEGDFLGVLAQVGAIPPTGTGPLGQVLHSARTSWRLARAGR</sequence>
<keyword evidence="2" id="KW-1185">Reference proteome</keyword>
<dbReference type="SUPFAM" id="SSF54427">
    <property type="entry name" value="NTF2-like"/>
    <property type="match status" value="1"/>
</dbReference>
<dbReference type="Pfam" id="PF07366">
    <property type="entry name" value="SnoaL"/>
    <property type="match status" value="1"/>
</dbReference>
<dbReference type="InterPro" id="IPR009959">
    <property type="entry name" value="Cyclase_SnoaL-like"/>
</dbReference>
<dbReference type="InterPro" id="IPR032710">
    <property type="entry name" value="NTF2-like_dom_sf"/>
</dbReference>
<comment type="caution">
    <text evidence="1">The sequence shown here is derived from an EMBL/GenBank/DDBJ whole genome shotgun (WGS) entry which is preliminary data.</text>
</comment>
<accession>A0ABR6B7V1</accession>
<dbReference type="Proteomes" id="UP000517916">
    <property type="component" value="Unassembled WGS sequence"/>
</dbReference>
<name>A0ABR6B7V1_9PSEU</name>
<proteinExistence type="predicted"/>